<dbReference type="RefSeq" id="WP_150624739.1">
    <property type="nucleotide sequence ID" value="NZ_CABPSQ010000002.1"/>
</dbReference>
<dbReference type="Gene3D" id="3.40.50.300">
    <property type="entry name" value="P-loop containing nucleotide triphosphate hydrolases"/>
    <property type="match status" value="1"/>
</dbReference>
<dbReference type="InterPro" id="IPR041685">
    <property type="entry name" value="AAA_GajA/Old/RecF-like"/>
</dbReference>
<feature type="domain" description="Endonuclease GajA/Old nuclease/RecF-like AAA" evidence="1">
    <location>
        <begin position="1"/>
        <end position="393"/>
    </location>
</feature>
<dbReference type="InterPro" id="IPR034139">
    <property type="entry name" value="TOPRIM_OLD"/>
</dbReference>
<dbReference type="AlphaFoldDB" id="A0A5E4ZWI3"/>
<accession>A0A5E4ZWI3</accession>
<dbReference type="InterPro" id="IPR027417">
    <property type="entry name" value="P-loop_NTPase"/>
</dbReference>
<dbReference type="OrthoDB" id="3322489at2"/>
<evidence type="ECO:0000259" key="2">
    <source>
        <dbReference type="Pfam" id="PF20469"/>
    </source>
</evidence>
<evidence type="ECO:0000313" key="3">
    <source>
        <dbReference type="EMBL" id="VVE64653.1"/>
    </source>
</evidence>
<sequence length="642" mass="71438">MRIESVRIKNLRTIKDAVVDIDQYNCFVGPNGAGKSTFLFALNVFFRETDGVATDVTYLSAEDFHRKDTSEPIEITVTFCDLSDDAKQEFKDYFRQDRLIVTAKATFDPIAGRAEVRQLGERLGMAQFMHFFKRQGDKAKADELKQIYATLQAEFKLPKASSVGAMAEELQSYEANVPEQCVLIPSEDQFYGVSKGANRLQKYVQWVYIPAVKDATAEQSEGKTTALGRLLARTVRSKVNFTERLNAVAQQARDEYQKLLDESQGALEGISGSLQTRLMQWAHPDTSLRVSWQQDLDKSVKVDEPFAKIIAGEGTFEGDIARFGHGFQRSFLLALLQELATQGETTEPRLILGCEEPELYQHPPQARHLASVLNSLAAAGSQVLVTTHSPLFVSGESFESVRLVRRHSESKASYTTRPSPAKIGEEYARLTGEPPVAPRGSLARIAQILQPTLTEIFFAQRLILVEGIEDVAYIHAWMSLTDRMQEFRKGGCHIVPVDNKSHLLRPAIIARQLEIPVFLVFDGDGDCDEKYKPHHVKDNTALLKMLGGDDKNPIPTETVWGADYTMWHTNLGETVDSELTAVLGAEGFERIRTQAHLSYGNAKGLHKNPLLIGAKLAFALDEGADSKSLSQLCDKILAFGTH</sequence>
<organism evidence="3 4">
    <name type="scientific">Pandoraea captiosa</name>
    <dbReference type="NCBI Taxonomy" id="2508302"/>
    <lineage>
        <taxon>Bacteria</taxon>
        <taxon>Pseudomonadati</taxon>
        <taxon>Pseudomonadota</taxon>
        <taxon>Betaproteobacteria</taxon>
        <taxon>Burkholderiales</taxon>
        <taxon>Burkholderiaceae</taxon>
        <taxon>Pandoraea</taxon>
    </lineage>
</organism>
<evidence type="ECO:0000259" key="1">
    <source>
        <dbReference type="Pfam" id="PF13175"/>
    </source>
</evidence>
<feature type="domain" description="OLD protein-like TOPRIM" evidence="2">
    <location>
        <begin position="457"/>
        <end position="524"/>
    </location>
</feature>
<reference evidence="3 4" key="1">
    <citation type="submission" date="2019-08" db="EMBL/GenBank/DDBJ databases">
        <authorList>
            <person name="Peeters C."/>
        </authorList>
    </citation>
    <scope>NUCLEOTIDE SEQUENCE [LARGE SCALE GENOMIC DNA]</scope>
    <source>
        <strain evidence="3 4">LMG 31118</strain>
    </source>
</reference>
<keyword evidence="4" id="KW-1185">Reference proteome</keyword>
<dbReference type="EMBL" id="CABPSQ010000002">
    <property type="protein sequence ID" value="VVE64653.1"/>
    <property type="molecule type" value="Genomic_DNA"/>
</dbReference>
<dbReference type="Proteomes" id="UP000414136">
    <property type="component" value="Unassembled WGS sequence"/>
</dbReference>
<dbReference type="Pfam" id="PF20469">
    <property type="entry name" value="OLD-like_TOPRIM"/>
    <property type="match status" value="1"/>
</dbReference>
<dbReference type="PANTHER" id="PTHR43581:SF4">
    <property type="entry name" value="ATP_GTP PHOSPHATASE"/>
    <property type="match status" value="1"/>
</dbReference>
<protein>
    <submittedName>
        <fullName evidence="3">Uncharacterized protein</fullName>
    </submittedName>
</protein>
<evidence type="ECO:0000313" key="4">
    <source>
        <dbReference type="Proteomes" id="UP000414136"/>
    </source>
</evidence>
<gene>
    <name evidence="3" type="ORF">PCA31118_01678</name>
</gene>
<dbReference type="InterPro" id="IPR051396">
    <property type="entry name" value="Bact_Antivir_Def_Nuclease"/>
</dbReference>
<dbReference type="Pfam" id="PF13175">
    <property type="entry name" value="AAA_15"/>
    <property type="match status" value="1"/>
</dbReference>
<dbReference type="PANTHER" id="PTHR43581">
    <property type="entry name" value="ATP/GTP PHOSPHATASE"/>
    <property type="match status" value="1"/>
</dbReference>
<proteinExistence type="predicted"/>
<name>A0A5E4ZWI3_9BURK</name>
<dbReference type="SUPFAM" id="SSF52540">
    <property type="entry name" value="P-loop containing nucleoside triphosphate hydrolases"/>
    <property type="match status" value="1"/>
</dbReference>